<comment type="caution">
    <text evidence="2">The sequence shown here is derived from an EMBL/GenBank/DDBJ whole genome shotgun (WGS) entry which is preliminary data.</text>
</comment>
<feature type="chain" id="PRO_5020411341" evidence="1">
    <location>
        <begin position="20"/>
        <end position="221"/>
    </location>
</feature>
<dbReference type="Pfam" id="PF10677">
    <property type="entry name" value="DUF2490"/>
    <property type="match status" value="1"/>
</dbReference>
<evidence type="ECO:0000313" key="3">
    <source>
        <dbReference type="Proteomes" id="UP000294564"/>
    </source>
</evidence>
<sequence>MKKIILVLALLTFSIHLTSQQNPEKELGIWYMYNGSHTISNKFSIKSMAHFRFFEIGEDMQQFIGRFGANYKIDNTLSATLGYAFLTTDTSFGIDGGTFNEHRIYEDLLANHKISVLNFSHRLRGEHRFFNSQTGHFLRYQLALGYPISKKWSSYIYDEVFLDFDGADAYNQNWLGFGFKYQLSKVVKLQLGYMNININNQNLDRIQLGVAISTNHTKKQQ</sequence>
<evidence type="ECO:0000256" key="1">
    <source>
        <dbReference type="SAM" id="SignalP"/>
    </source>
</evidence>
<keyword evidence="3" id="KW-1185">Reference proteome</keyword>
<dbReference type="RefSeq" id="WP_132794927.1">
    <property type="nucleotide sequence ID" value="NZ_SLXM01000006.1"/>
</dbReference>
<dbReference type="Proteomes" id="UP000294564">
    <property type="component" value="Unassembled WGS sequence"/>
</dbReference>
<reference evidence="2 3" key="1">
    <citation type="submission" date="2019-03" db="EMBL/GenBank/DDBJ databases">
        <title>Genomic Encyclopedia of Type Strains, Phase IV (KMG-IV): sequencing the most valuable type-strain genomes for metagenomic binning, comparative biology and taxonomic classification.</title>
        <authorList>
            <person name="Goeker M."/>
        </authorList>
    </citation>
    <scope>NUCLEOTIDE SEQUENCE [LARGE SCALE GENOMIC DNA]</scope>
    <source>
        <strain evidence="2 3">DSM 14836</strain>
    </source>
</reference>
<dbReference type="EMBL" id="SLXM01000006">
    <property type="protein sequence ID" value="TCP24247.1"/>
    <property type="molecule type" value="Genomic_DNA"/>
</dbReference>
<proteinExistence type="predicted"/>
<dbReference type="OrthoDB" id="1118734at2"/>
<dbReference type="InterPro" id="IPR019619">
    <property type="entry name" value="DUF2490"/>
</dbReference>
<name>A0A4R2NR29_9FLAO</name>
<feature type="signal peptide" evidence="1">
    <location>
        <begin position="1"/>
        <end position="19"/>
    </location>
</feature>
<keyword evidence="1" id="KW-0732">Signal</keyword>
<gene>
    <name evidence="2" type="ORF">EV195_10649</name>
</gene>
<organism evidence="2 3">
    <name type="scientific">Tenacibaculum skagerrakense</name>
    <dbReference type="NCBI Taxonomy" id="186571"/>
    <lineage>
        <taxon>Bacteria</taxon>
        <taxon>Pseudomonadati</taxon>
        <taxon>Bacteroidota</taxon>
        <taxon>Flavobacteriia</taxon>
        <taxon>Flavobacteriales</taxon>
        <taxon>Flavobacteriaceae</taxon>
        <taxon>Tenacibaculum</taxon>
    </lineage>
</organism>
<protein>
    <submittedName>
        <fullName evidence="2">Uncharacterized protein DUF2490</fullName>
    </submittedName>
</protein>
<evidence type="ECO:0000313" key="2">
    <source>
        <dbReference type="EMBL" id="TCP24247.1"/>
    </source>
</evidence>
<accession>A0A4R2NR29</accession>
<dbReference type="AlphaFoldDB" id="A0A4R2NR29"/>
<dbReference type="SUPFAM" id="SSF56935">
    <property type="entry name" value="Porins"/>
    <property type="match status" value="1"/>
</dbReference>